<dbReference type="EMBL" id="LRTV01000006">
    <property type="protein sequence ID" value="RFD79824.1"/>
    <property type="molecule type" value="Genomic_DNA"/>
</dbReference>
<organism evidence="3 4">
    <name type="scientific">Gardnerella vaginalis</name>
    <dbReference type="NCBI Taxonomy" id="2702"/>
    <lineage>
        <taxon>Bacteria</taxon>
        <taxon>Bacillati</taxon>
        <taxon>Actinomycetota</taxon>
        <taxon>Actinomycetes</taxon>
        <taxon>Bifidobacteriales</taxon>
        <taxon>Bifidobacteriaceae</taxon>
        <taxon>Gardnerella</taxon>
    </lineage>
</organism>
<evidence type="ECO:0000313" key="4">
    <source>
        <dbReference type="Proteomes" id="UP000259221"/>
    </source>
</evidence>
<evidence type="ECO:0000313" key="3">
    <source>
        <dbReference type="EMBL" id="RFD79824.1"/>
    </source>
</evidence>
<comment type="caution">
    <text evidence="3">The sequence shown here is derived from an EMBL/GenBank/DDBJ whole genome shotgun (WGS) entry which is preliminary data.</text>
</comment>
<sequence length="356" mass="39016">MKTMLEHREDRFSPSLHLVGEWSTVRICDGTGMVTKGVRMQPTQQKRALMPEHIARIRAARRAAVRRRRVLVLSLAVLTILVLLSGCSGLFSPFFAIIPLAMLAAVLFFGARASQHARQWEARVASMRVAAKRQSEDARYDLHNGAVMHQLSELNPQYAAEIMAAETSSAPVERVAFDEANIHNPEEAQNNVSLPHQGSRDDTETSIMEQREIRVAVRKAVEERDAVLRKRMLAQKAAVADVDDSAVEVVDTSSSAHEDKDLISFTLDAKSKGDSDNVANNVANNIAATSVPESLEIKSTKQVTKAVPVKNIAQSSSAKPAHFHAEEQNCEVEAPESSADSLGVADLRDVLARRNA</sequence>
<dbReference type="AlphaFoldDB" id="A0A3E1J0G9"/>
<gene>
    <name evidence="3" type="ORF">AXE77_03550</name>
</gene>
<feature type="region of interest" description="Disordered" evidence="1">
    <location>
        <begin position="185"/>
        <end position="205"/>
    </location>
</feature>
<evidence type="ECO:0000256" key="1">
    <source>
        <dbReference type="SAM" id="MobiDB-lite"/>
    </source>
</evidence>
<proteinExistence type="predicted"/>
<protein>
    <submittedName>
        <fullName evidence="3">Uncharacterized protein</fullName>
    </submittedName>
</protein>
<feature type="region of interest" description="Disordered" evidence="1">
    <location>
        <begin position="314"/>
        <end position="340"/>
    </location>
</feature>
<feature type="transmembrane region" description="Helical" evidence="2">
    <location>
        <begin position="70"/>
        <end position="91"/>
    </location>
</feature>
<reference evidence="3 4" key="1">
    <citation type="submission" date="2016-02" db="EMBL/GenBank/DDBJ databases">
        <authorList>
            <person name="Alioto T."/>
            <person name="Alioto T."/>
        </authorList>
    </citation>
    <scope>NUCLEOTIDE SEQUENCE [LARGE SCALE GENOMIC DNA]</scope>
    <source>
        <strain evidence="3 4">NR010</strain>
    </source>
</reference>
<accession>A0A3E1J0G9</accession>
<keyword evidence="2" id="KW-0812">Transmembrane</keyword>
<name>A0A3E1J0G9_GARVA</name>
<feature type="compositionally biased region" description="Polar residues" evidence="1">
    <location>
        <begin position="187"/>
        <end position="196"/>
    </location>
</feature>
<feature type="transmembrane region" description="Helical" evidence="2">
    <location>
        <begin position="97"/>
        <end position="114"/>
    </location>
</feature>
<dbReference type="Proteomes" id="UP000259221">
    <property type="component" value="Unassembled WGS sequence"/>
</dbReference>
<keyword evidence="2" id="KW-1133">Transmembrane helix</keyword>
<keyword evidence="2" id="KW-0472">Membrane</keyword>
<evidence type="ECO:0000256" key="2">
    <source>
        <dbReference type="SAM" id="Phobius"/>
    </source>
</evidence>